<dbReference type="RefSeq" id="WP_204937881.1">
    <property type="nucleotide sequence ID" value="NZ_BAAAUM010000002.1"/>
</dbReference>
<reference evidence="1" key="2">
    <citation type="submission" date="2023-01" db="EMBL/GenBank/DDBJ databases">
        <authorList>
            <person name="Sun Q."/>
            <person name="Evtushenko L."/>
        </authorList>
    </citation>
    <scope>NUCLEOTIDE SEQUENCE</scope>
    <source>
        <strain evidence="1">VKM Ac-1958</strain>
    </source>
</reference>
<evidence type="ECO:0000313" key="2">
    <source>
        <dbReference type="Proteomes" id="UP001142325"/>
    </source>
</evidence>
<evidence type="ECO:0000313" key="1">
    <source>
        <dbReference type="EMBL" id="GLK03076.1"/>
    </source>
</evidence>
<dbReference type="GO" id="GO:0016811">
    <property type="term" value="F:hydrolase activity, acting on carbon-nitrogen (but not peptide) bonds, in linear amides"/>
    <property type="evidence" value="ECO:0007669"/>
    <property type="project" value="InterPro"/>
</dbReference>
<dbReference type="SUPFAM" id="SSF141130">
    <property type="entry name" value="Acetamidase/Formamidase-like"/>
    <property type="match status" value="1"/>
</dbReference>
<proteinExistence type="predicted"/>
<protein>
    <submittedName>
        <fullName evidence="1">Formamidase</fullName>
    </submittedName>
</protein>
<dbReference type="PANTHER" id="PTHR31891">
    <property type="entry name" value="FORMAMIDASE C869.04-RELATED"/>
    <property type="match status" value="1"/>
</dbReference>
<name>A0A9W6HW09_9MICO</name>
<dbReference type="AlphaFoldDB" id="A0A9W6HW09"/>
<dbReference type="Gene3D" id="2.60.120.580">
    <property type="entry name" value="Acetamidase/Formamidase-like domains"/>
    <property type="match status" value="1"/>
</dbReference>
<organism evidence="1 2">
    <name type="scientific">Microbacterium keratanolyticum</name>
    <dbReference type="NCBI Taxonomy" id="67574"/>
    <lineage>
        <taxon>Bacteria</taxon>
        <taxon>Bacillati</taxon>
        <taxon>Actinomycetota</taxon>
        <taxon>Actinomycetes</taxon>
        <taxon>Micrococcales</taxon>
        <taxon>Microbacteriaceae</taxon>
        <taxon>Microbacterium</taxon>
    </lineage>
</organism>
<comment type="caution">
    <text evidence="1">The sequence shown here is derived from an EMBL/GenBank/DDBJ whole genome shotgun (WGS) entry which is preliminary data.</text>
</comment>
<dbReference type="EMBL" id="BSET01000002">
    <property type="protein sequence ID" value="GLK03076.1"/>
    <property type="molecule type" value="Genomic_DNA"/>
</dbReference>
<keyword evidence="2" id="KW-1185">Reference proteome</keyword>
<dbReference type="Gene3D" id="2.40.10.120">
    <property type="match status" value="1"/>
</dbReference>
<gene>
    <name evidence="1" type="ORF">GCM10017596_27910</name>
</gene>
<sequence length="301" mass="32416">MSASTHAHAGYLHARAEFDPTAEPVLRVAPGERFRVEARSLLTDGLFEQTDDYTTLGIPVTGPIEIDGVQPGDLVRIDVHEIHLADRGAMVTMPGRGGFGEPLRMDGHIVPIRDGFAEFEEGVRIPIRPMIGKLGFAPHDHSPSSSTVGRYGGNMDCRDIIAGSSVFLTAQLSGGRLYAGDLHAVQGDGECSLTGVEMEGAIELSCQIVRPAPVRGPVVFAEDRMIVLGDGEDLDEAATVALDETMTIIQADRGWTRERTAMFLSAAADVAVSQLVNARKSVKVSLPAHYLRTSPFERKED</sequence>
<accession>A0A9W6HW09</accession>
<dbReference type="Gene3D" id="3.10.28.20">
    <property type="entry name" value="Acetamidase/Formamidase-like domains"/>
    <property type="match status" value="1"/>
</dbReference>
<dbReference type="PANTHER" id="PTHR31891:SF1">
    <property type="entry name" value="FORMAMIDASE C869.04-RELATED"/>
    <property type="match status" value="1"/>
</dbReference>
<dbReference type="InterPro" id="IPR004304">
    <property type="entry name" value="FmdA_AmdA"/>
</dbReference>
<dbReference type="Proteomes" id="UP001142325">
    <property type="component" value="Unassembled WGS sequence"/>
</dbReference>
<dbReference type="Pfam" id="PF03069">
    <property type="entry name" value="FmdA_AmdA"/>
    <property type="match status" value="1"/>
</dbReference>
<reference evidence="1" key="1">
    <citation type="journal article" date="2014" name="Int. J. Syst. Evol. Microbiol.">
        <title>Complete genome sequence of Corynebacterium casei LMG S-19264T (=DSM 44701T), isolated from a smear-ripened cheese.</title>
        <authorList>
            <consortium name="US DOE Joint Genome Institute (JGI-PGF)"/>
            <person name="Walter F."/>
            <person name="Albersmeier A."/>
            <person name="Kalinowski J."/>
            <person name="Ruckert C."/>
        </authorList>
    </citation>
    <scope>NUCLEOTIDE SEQUENCE</scope>
    <source>
        <strain evidence="1">VKM Ac-1958</strain>
    </source>
</reference>